<evidence type="ECO:0000256" key="2">
    <source>
        <dbReference type="SAM" id="MobiDB-lite"/>
    </source>
</evidence>
<evidence type="ECO:0000259" key="3">
    <source>
        <dbReference type="Pfam" id="PF13476"/>
    </source>
</evidence>
<dbReference type="RefSeq" id="WP_076400142.1">
    <property type="nucleotide sequence ID" value="NZ_FTOA01000003.1"/>
</dbReference>
<feature type="coiled-coil region" evidence="1">
    <location>
        <begin position="1007"/>
        <end position="1041"/>
    </location>
</feature>
<dbReference type="SUPFAM" id="SSF52540">
    <property type="entry name" value="P-loop containing nucleoside triphosphate hydrolases"/>
    <property type="match status" value="1"/>
</dbReference>
<dbReference type="PANTHER" id="PTHR32114">
    <property type="entry name" value="ABC TRANSPORTER ABCH.3"/>
    <property type="match status" value="1"/>
</dbReference>
<dbReference type="AlphaFoldDB" id="A0A1N7LNR6"/>
<feature type="coiled-coil region" evidence="1">
    <location>
        <begin position="560"/>
        <end position="587"/>
    </location>
</feature>
<organism evidence="4 5">
    <name type="scientific">Insolitispirillum peregrinum</name>
    <dbReference type="NCBI Taxonomy" id="80876"/>
    <lineage>
        <taxon>Bacteria</taxon>
        <taxon>Pseudomonadati</taxon>
        <taxon>Pseudomonadota</taxon>
        <taxon>Alphaproteobacteria</taxon>
        <taxon>Rhodospirillales</taxon>
        <taxon>Novispirillaceae</taxon>
        <taxon>Insolitispirillum</taxon>
    </lineage>
</organism>
<feature type="region of interest" description="Disordered" evidence="2">
    <location>
        <begin position="457"/>
        <end position="478"/>
    </location>
</feature>
<dbReference type="STRING" id="80876.SAMN05421779_103450"/>
<feature type="domain" description="Rad50/SbcC-type AAA" evidence="3">
    <location>
        <begin position="6"/>
        <end position="243"/>
    </location>
</feature>
<dbReference type="Proteomes" id="UP000185678">
    <property type="component" value="Unassembled WGS sequence"/>
</dbReference>
<keyword evidence="4" id="KW-0269">Exonuclease</keyword>
<feature type="region of interest" description="Disordered" evidence="2">
    <location>
        <begin position="843"/>
        <end position="862"/>
    </location>
</feature>
<dbReference type="Gene3D" id="3.40.50.300">
    <property type="entry name" value="P-loop containing nucleotide triphosphate hydrolases"/>
    <property type="match status" value="2"/>
</dbReference>
<dbReference type="Pfam" id="PF13476">
    <property type="entry name" value="AAA_23"/>
    <property type="match status" value="1"/>
</dbReference>
<dbReference type="OrthoDB" id="9795626at2"/>
<feature type="compositionally biased region" description="Polar residues" evidence="2">
    <location>
        <begin position="891"/>
        <end position="904"/>
    </location>
</feature>
<proteinExistence type="predicted"/>
<accession>A0A1N7LNR6</accession>
<keyword evidence="5" id="KW-1185">Reference proteome</keyword>
<dbReference type="EMBL" id="FTOA01000003">
    <property type="protein sequence ID" value="SIS75414.1"/>
    <property type="molecule type" value="Genomic_DNA"/>
</dbReference>
<protein>
    <submittedName>
        <fullName evidence="4">Exonuclease SbcC</fullName>
    </submittedName>
</protein>
<dbReference type="InterPro" id="IPR027417">
    <property type="entry name" value="P-loop_NTPase"/>
</dbReference>
<gene>
    <name evidence="4" type="ORF">SAMN05421779_103450</name>
</gene>
<dbReference type="GO" id="GO:0004527">
    <property type="term" value="F:exonuclease activity"/>
    <property type="evidence" value="ECO:0007669"/>
    <property type="project" value="UniProtKB-KW"/>
</dbReference>
<reference evidence="4 5" key="1">
    <citation type="submission" date="2017-01" db="EMBL/GenBank/DDBJ databases">
        <authorList>
            <person name="Mah S.A."/>
            <person name="Swanson W.J."/>
            <person name="Moy G.W."/>
            <person name="Vacquier V.D."/>
        </authorList>
    </citation>
    <scope>NUCLEOTIDE SEQUENCE [LARGE SCALE GENOMIC DNA]</scope>
    <source>
        <strain evidence="4 5">DSM 11589</strain>
    </source>
</reference>
<keyword evidence="4" id="KW-0378">Hydrolase</keyword>
<name>A0A1N7LNR6_9PROT</name>
<sequence length="1227" mass="135875">MKILALRIRNLTSLAGEISIDFEAEPLAHAGLFAITGPTGAGKSTLLDALCLALYDEMPRLPSGADVRSALRHGTGEGFAEVEFRGRDGGRYCASWKVRRARNKPNGALQAQELSLTDLSSGTVIAGRKRETLHAIQDKVGLDYQQFRRSVLLAQNDFDAFLRAKPDERASLLELMTGTRIYGEISKATFERNKEEDIRLTTLRAELDRINALDDDSRAAVEQELEQHSGQLQQLSEAVEGLQRESQWYQTARDLAERLQQAEQALVTVQQQQQLGQPERDRIAACHRALPLIPQVQEVERRQADSRRLQDDITTTRTAHQQAEQARQQAETAWQQAREQASTATESLRLAQPVLEQASVLDSRLSDSRHRLQQAMQAAAASASVLMQRHEDRQAVLARRAECADDLARQRDWLDRHHGHRLLAEQADRWLDELTRYSAAHDQHQKAEQAEAEALSRLHQQQQEQAASADRLQAAETAVREEQQAVQRLEHQLASLNRPQLERQREHLEQTTRLLDQLAALLAATAARAEQDDKLARREQAHTAEGHAARQQEQDCTQTLGRLVSQLQTAEQTLRRAEAAASEQADILRQHLHPGEPCPVCGAREHATEQIQAALLPVLAPLREQVAHQRQQQQELIQQQASARAAHVAADQQLAVVQADRRALRHEQEQASAQWLELRQQAAPLLPAPLPAALSPSCDLSAPQQASQQARSALEADWQSLLRYEADLQASRQRLSTLQGHEHEVRQQHAGIGQTVISLQAALEASRQNRQQTAEVMAASQQKLAAPCAVLPGWDDDLAAPQRLAERIRQIAGQWHSTVTARDTAIETLAALDLSCERAEGDHKAAQASDAQQRQRVEQEQQALHALQQERAPLFEGRPTSEVRQAMEGAQASSQQRMEQAQQTLSDSRDALAALSARLSTLETACQQAAADLTHATEQCDRLLNAAALTLADIEAAHSARDSGWLAAAEQRQQDLRDQETRTRTLHDERLREQAAHLASGAPTISAEELQVLLPQRQSERDQAQNQLGLLRQRLADDDRNRAASAEIRQRIGEQQQCADLWKAMADLIGSADGKKFRMFAQGLTLDRLLLLANHHLADLTPRYLLQRASGDGLDLDVIDRDMADDVRAVANLSGGERFLVSLALALGLASMTGAHSLTESLFIDEGFGALDAESLDIAIAALETLQASGRKVGIISHVQAMIDRIGVQVRISKQGGGRSMVEVQRA</sequence>
<dbReference type="Pfam" id="PF13558">
    <property type="entry name" value="SbcC_Walker_B"/>
    <property type="match status" value="1"/>
</dbReference>
<evidence type="ECO:0000313" key="4">
    <source>
        <dbReference type="EMBL" id="SIS75414.1"/>
    </source>
</evidence>
<keyword evidence="4" id="KW-0540">Nuclease</keyword>
<evidence type="ECO:0000256" key="1">
    <source>
        <dbReference type="SAM" id="Coils"/>
    </source>
</evidence>
<keyword evidence="1" id="KW-0175">Coiled coil</keyword>
<feature type="coiled-coil region" evidence="1">
    <location>
        <begin position="218"/>
        <end position="272"/>
    </location>
</feature>
<dbReference type="InterPro" id="IPR038729">
    <property type="entry name" value="Rad50/SbcC_AAA"/>
</dbReference>
<feature type="region of interest" description="Disordered" evidence="2">
    <location>
        <begin position="869"/>
        <end position="907"/>
    </location>
</feature>
<evidence type="ECO:0000313" key="5">
    <source>
        <dbReference type="Proteomes" id="UP000185678"/>
    </source>
</evidence>
<dbReference type="PANTHER" id="PTHR32114:SF2">
    <property type="entry name" value="ABC TRANSPORTER ABCH.3"/>
    <property type="match status" value="1"/>
</dbReference>
<dbReference type="GO" id="GO:0016887">
    <property type="term" value="F:ATP hydrolysis activity"/>
    <property type="evidence" value="ECO:0007669"/>
    <property type="project" value="InterPro"/>
</dbReference>
<dbReference type="GO" id="GO:0006302">
    <property type="term" value="P:double-strand break repair"/>
    <property type="evidence" value="ECO:0007669"/>
    <property type="project" value="InterPro"/>
</dbReference>